<proteinExistence type="predicted"/>
<gene>
    <name evidence="1" type="ORF">S03H2_48245</name>
</gene>
<evidence type="ECO:0000313" key="1">
    <source>
        <dbReference type="EMBL" id="GAH63189.1"/>
    </source>
</evidence>
<comment type="caution">
    <text evidence="1">The sequence shown here is derived from an EMBL/GenBank/DDBJ whole genome shotgun (WGS) entry which is preliminary data.</text>
</comment>
<organism evidence="1">
    <name type="scientific">marine sediment metagenome</name>
    <dbReference type="NCBI Taxonomy" id="412755"/>
    <lineage>
        <taxon>unclassified sequences</taxon>
        <taxon>metagenomes</taxon>
        <taxon>ecological metagenomes</taxon>
    </lineage>
</organism>
<dbReference type="EMBL" id="BARU01030403">
    <property type="protein sequence ID" value="GAH63189.1"/>
    <property type="molecule type" value="Genomic_DNA"/>
</dbReference>
<dbReference type="AlphaFoldDB" id="X1IAR2"/>
<name>X1IAR2_9ZZZZ</name>
<accession>X1IAR2</accession>
<feature type="non-terminal residue" evidence="1">
    <location>
        <position position="1"/>
    </location>
</feature>
<sequence>RVITTIIANKGSVGTAKIVPSNESKRAAIVKVIKAARSSFLNF</sequence>
<reference evidence="1" key="1">
    <citation type="journal article" date="2014" name="Front. Microbiol.">
        <title>High frequency of phylogenetically diverse reductive dehalogenase-homologous genes in deep subseafloor sedimentary metagenomes.</title>
        <authorList>
            <person name="Kawai M."/>
            <person name="Futagami T."/>
            <person name="Toyoda A."/>
            <person name="Takaki Y."/>
            <person name="Nishi S."/>
            <person name="Hori S."/>
            <person name="Arai W."/>
            <person name="Tsubouchi T."/>
            <person name="Morono Y."/>
            <person name="Uchiyama I."/>
            <person name="Ito T."/>
            <person name="Fujiyama A."/>
            <person name="Inagaki F."/>
            <person name="Takami H."/>
        </authorList>
    </citation>
    <scope>NUCLEOTIDE SEQUENCE</scope>
    <source>
        <strain evidence="1">Expedition CK06-06</strain>
    </source>
</reference>
<protein>
    <submittedName>
        <fullName evidence="1">Uncharacterized protein</fullName>
    </submittedName>
</protein>